<proteinExistence type="predicted"/>
<name>Q2LYB3_SYNAS</name>
<evidence type="ECO:0000313" key="4">
    <source>
        <dbReference type="Proteomes" id="UP000001933"/>
    </source>
</evidence>
<dbReference type="InterPro" id="IPR045063">
    <property type="entry name" value="Dynamin_N"/>
</dbReference>
<dbReference type="eggNOG" id="COG0699">
    <property type="taxonomic scope" value="Bacteria"/>
</dbReference>
<dbReference type="AlphaFoldDB" id="Q2LYB3"/>
<evidence type="ECO:0000259" key="2">
    <source>
        <dbReference type="Pfam" id="PF00350"/>
    </source>
</evidence>
<dbReference type="Pfam" id="PF00350">
    <property type="entry name" value="Dynamin_N"/>
    <property type="match status" value="2"/>
</dbReference>
<dbReference type="PANTHER" id="PTHR43681:SF1">
    <property type="entry name" value="SARCALUMENIN"/>
    <property type="match status" value="1"/>
</dbReference>
<keyword evidence="1" id="KW-0472">Membrane</keyword>
<keyword evidence="1" id="KW-1133">Transmembrane helix</keyword>
<dbReference type="Gene3D" id="3.40.50.300">
    <property type="entry name" value="P-loop containing nucleotide triphosphate hydrolases"/>
    <property type="match status" value="1"/>
</dbReference>
<keyword evidence="4" id="KW-1185">Reference proteome</keyword>
<protein>
    <submittedName>
        <fullName evidence="3">GTPase dynamin-related</fullName>
    </submittedName>
</protein>
<dbReference type="CDD" id="cd09912">
    <property type="entry name" value="DLP_2"/>
    <property type="match status" value="1"/>
</dbReference>
<sequence length="559" mass="63001">MAAQRVLSQELKQKYDFLRDVLQRCLSLTDKCSETEASAILKNRLALLQSVALFVVVGEVKSGKSSFVNALLGEDVCEVAPDPCTAVIQELAYGEERSKTVLGDYWERLTLPKTVLRDITIVDTPGTNSIIRNHQTITENYIPKSDLVIFVFPAKNPHTATAWELLSLVRKDWHRKTVFVLQQADLATQRELAVNQERVKQYAHERNVQNPVLFTVSAKRELDGASDSGFAEFREYLRDAVESGEVWRMKLEGCRDTVRKIVNDLLAKLRREEAAIAEDKAFYQDLLARVEGRREKAHSLRRLVVDSLGVSYDRLASRLEEDFREGLQIGTILSRSIPYLRDKDVKTWIRETQDKFEKTAKEEIEAESSRVSKDLSDEMKAMLDDLSLAIAHRQERQQQGSHPVAADRLDILERLRSQLRDLRISDIVDEKGIQGSELGKLTLTGGGIAALGAVIAMATHLIAFDITGGILAAVGAGLVAVTLLWKRSAIMKDFSQKMDKSRDEFRGRLDQEITQIFERLFLEIQHDLKEPLALLDEETSRISSLAEEARGISEAADLL</sequence>
<feature type="domain" description="Dynamin N-terminal" evidence="2">
    <location>
        <begin position="108"/>
        <end position="183"/>
    </location>
</feature>
<organism evidence="3 4">
    <name type="scientific">Syntrophus aciditrophicus (strain SB)</name>
    <dbReference type="NCBI Taxonomy" id="56780"/>
    <lineage>
        <taxon>Bacteria</taxon>
        <taxon>Pseudomonadati</taxon>
        <taxon>Thermodesulfobacteriota</taxon>
        <taxon>Syntrophia</taxon>
        <taxon>Syntrophales</taxon>
        <taxon>Syntrophaceae</taxon>
        <taxon>Syntrophus</taxon>
    </lineage>
</organism>
<dbReference type="InterPro" id="IPR051943">
    <property type="entry name" value="TRAFAC_Dynamin-like_GTPase"/>
</dbReference>
<accession>Q2LYB3</accession>
<evidence type="ECO:0000256" key="1">
    <source>
        <dbReference type="SAM" id="Phobius"/>
    </source>
</evidence>
<dbReference type="InterPro" id="IPR027417">
    <property type="entry name" value="P-loop_NTPase"/>
</dbReference>
<keyword evidence="1" id="KW-0812">Transmembrane</keyword>
<dbReference type="InParanoid" id="Q2LYB3"/>
<dbReference type="STRING" id="56780.SYN_00005"/>
<reference evidence="3 4" key="1">
    <citation type="journal article" date="2007" name="Proc. Natl. Acad. Sci. U.S.A.">
        <title>The genome of Syntrophus aciditrophicus: life at the thermodynamic limit of microbial growth.</title>
        <authorList>
            <person name="McInerney M.J."/>
            <person name="Rohlin L."/>
            <person name="Mouttaki H."/>
            <person name="Kim U."/>
            <person name="Krupp R.S."/>
            <person name="Rios-Hernandez L."/>
            <person name="Sieber J."/>
            <person name="Struchtemeyer C.G."/>
            <person name="Bhattacharyya A."/>
            <person name="Campbell J.W."/>
            <person name="Gunsalus R.P."/>
        </authorList>
    </citation>
    <scope>NUCLEOTIDE SEQUENCE [LARGE SCALE GENOMIC DNA]</scope>
    <source>
        <strain evidence="3 4">SB</strain>
    </source>
</reference>
<dbReference type="PANTHER" id="PTHR43681">
    <property type="entry name" value="TRANSMEMBRANE GTPASE FZO"/>
    <property type="match status" value="1"/>
</dbReference>
<dbReference type="OrthoDB" id="9802035at2"/>
<feature type="transmembrane region" description="Helical" evidence="1">
    <location>
        <begin position="468"/>
        <end position="485"/>
    </location>
</feature>
<feature type="domain" description="Dynamin N-terminal" evidence="2">
    <location>
        <begin position="55"/>
        <end position="107"/>
    </location>
</feature>
<gene>
    <name evidence="3" type="ORF">SYN_00005</name>
</gene>
<dbReference type="KEGG" id="sat:SYN_00005"/>
<dbReference type="EMBL" id="CP000252">
    <property type="protein sequence ID" value="ABC75905.1"/>
    <property type="molecule type" value="Genomic_DNA"/>
</dbReference>
<dbReference type="HOGENOM" id="CLU_014646_1_0_7"/>
<dbReference type="Proteomes" id="UP000001933">
    <property type="component" value="Chromosome"/>
</dbReference>
<evidence type="ECO:0000313" key="3">
    <source>
        <dbReference type="EMBL" id="ABC75905.1"/>
    </source>
</evidence>
<dbReference type="RefSeq" id="WP_011415940.1">
    <property type="nucleotide sequence ID" value="NC_007759.1"/>
</dbReference>
<dbReference type="SUPFAM" id="SSF52540">
    <property type="entry name" value="P-loop containing nucleoside triphosphate hydrolases"/>
    <property type="match status" value="1"/>
</dbReference>